<evidence type="ECO:0000313" key="1">
    <source>
        <dbReference type="EMBL" id="EAW13099.1"/>
    </source>
</evidence>
<dbReference type="AlphaFoldDB" id="A1CBI1"/>
<dbReference type="GeneID" id="4706663"/>
<keyword evidence="2" id="KW-1185">Reference proteome</keyword>
<gene>
    <name evidence="1" type="ORF">ACLA_015390</name>
</gene>
<sequence>MYTQKVNSDAGNRTPSCCPGIVKQLMKEDAVAAPIGCHSPGSEPHGTYGVST</sequence>
<protein>
    <submittedName>
        <fullName evidence="1">Uncharacterized protein</fullName>
    </submittedName>
</protein>
<accession>A1CBI1</accession>
<organism evidence="1 2">
    <name type="scientific">Aspergillus clavatus (strain ATCC 1007 / CBS 513.65 / DSM 816 / NCTC 3887 / NRRL 1 / QM 1276 / 107)</name>
    <dbReference type="NCBI Taxonomy" id="344612"/>
    <lineage>
        <taxon>Eukaryota</taxon>
        <taxon>Fungi</taxon>
        <taxon>Dikarya</taxon>
        <taxon>Ascomycota</taxon>
        <taxon>Pezizomycotina</taxon>
        <taxon>Eurotiomycetes</taxon>
        <taxon>Eurotiomycetidae</taxon>
        <taxon>Eurotiales</taxon>
        <taxon>Aspergillaceae</taxon>
        <taxon>Aspergillus</taxon>
        <taxon>Aspergillus subgen. Fumigati</taxon>
    </lineage>
</organism>
<dbReference type="HOGENOM" id="CLU_3086796_0_0_1"/>
<dbReference type="VEuPathDB" id="FungiDB:ACLA_015390"/>
<evidence type="ECO:0000313" key="2">
    <source>
        <dbReference type="Proteomes" id="UP000006701"/>
    </source>
</evidence>
<dbReference type="KEGG" id="act:ACLA_015390"/>
<proteinExistence type="predicted"/>
<name>A1CBI1_ASPCL</name>
<dbReference type="RefSeq" id="XP_001274525.1">
    <property type="nucleotide sequence ID" value="XM_001274524.1"/>
</dbReference>
<dbReference type="EMBL" id="DS027049">
    <property type="protein sequence ID" value="EAW13099.1"/>
    <property type="molecule type" value="Genomic_DNA"/>
</dbReference>
<reference evidence="1 2" key="1">
    <citation type="journal article" date="2008" name="PLoS Genet.">
        <title>Genomic islands in the pathogenic filamentous fungus Aspergillus fumigatus.</title>
        <authorList>
            <person name="Fedorova N.D."/>
            <person name="Khaldi N."/>
            <person name="Joardar V.S."/>
            <person name="Maiti R."/>
            <person name="Amedeo P."/>
            <person name="Anderson M.J."/>
            <person name="Crabtree J."/>
            <person name="Silva J.C."/>
            <person name="Badger J.H."/>
            <person name="Albarraq A."/>
            <person name="Angiuoli S."/>
            <person name="Bussey H."/>
            <person name="Bowyer P."/>
            <person name="Cotty P.J."/>
            <person name="Dyer P.S."/>
            <person name="Egan A."/>
            <person name="Galens K."/>
            <person name="Fraser-Liggett C.M."/>
            <person name="Haas B.J."/>
            <person name="Inman J.M."/>
            <person name="Kent R."/>
            <person name="Lemieux S."/>
            <person name="Malavazi I."/>
            <person name="Orvis J."/>
            <person name="Roemer T."/>
            <person name="Ronning C.M."/>
            <person name="Sundaram J.P."/>
            <person name="Sutton G."/>
            <person name="Turner G."/>
            <person name="Venter J.C."/>
            <person name="White O.R."/>
            <person name="Whitty B.R."/>
            <person name="Youngman P."/>
            <person name="Wolfe K.H."/>
            <person name="Goldman G.H."/>
            <person name="Wortman J.R."/>
            <person name="Jiang B."/>
            <person name="Denning D.W."/>
            <person name="Nierman W.C."/>
        </authorList>
    </citation>
    <scope>NUCLEOTIDE SEQUENCE [LARGE SCALE GENOMIC DNA]</scope>
    <source>
        <strain evidence="2">ATCC 1007 / CBS 513.65 / DSM 816 / NCTC 3887 / NRRL 1</strain>
    </source>
</reference>
<dbReference type="Proteomes" id="UP000006701">
    <property type="component" value="Unassembled WGS sequence"/>
</dbReference>